<dbReference type="InterPro" id="IPR007110">
    <property type="entry name" value="Ig-like_dom"/>
</dbReference>
<dbReference type="PANTHER" id="PTHR10075:SF100">
    <property type="entry name" value="FASCICLIN-2"/>
    <property type="match status" value="1"/>
</dbReference>
<evidence type="ECO:0000259" key="3">
    <source>
        <dbReference type="PROSITE" id="PS50835"/>
    </source>
</evidence>
<feature type="domain" description="Ig-like" evidence="3">
    <location>
        <begin position="583"/>
        <end position="668"/>
    </location>
</feature>
<feature type="domain" description="Ig-like" evidence="3">
    <location>
        <begin position="687"/>
        <end position="772"/>
    </location>
</feature>
<feature type="domain" description="SLH" evidence="4">
    <location>
        <begin position="1089"/>
        <end position="1152"/>
    </location>
</feature>
<evidence type="ECO:0000313" key="6">
    <source>
        <dbReference type="Proteomes" id="UP001589747"/>
    </source>
</evidence>
<feature type="compositionally biased region" description="Pro residues" evidence="2">
    <location>
        <begin position="787"/>
        <end position="799"/>
    </location>
</feature>
<organism evidence="5 6">
    <name type="scientific">Paenibacillus aurantiacus</name>
    <dbReference type="NCBI Taxonomy" id="1936118"/>
    <lineage>
        <taxon>Bacteria</taxon>
        <taxon>Bacillati</taxon>
        <taxon>Bacillota</taxon>
        <taxon>Bacilli</taxon>
        <taxon>Bacillales</taxon>
        <taxon>Paenibacillaceae</taxon>
        <taxon>Paenibacillus</taxon>
    </lineage>
</organism>
<feature type="non-terminal residue" evidence="5">
    <location>
        <position position="1"/>
    </location>
</feature>
<gene>
    <name evidence="5" type="ORF">ACFFSY_06400</name>
</gene>
<name>A0ABV5KK01_9BACL</name>
<dbReference type="InterPro" id="IPR013783">
    <property type="entry name" value="Ig-like_fold"/>
</dbReference>
<keyword evidence="6" id="KW-1185">Reference proteome</keyword>
<dbReference type="PROSITE" id="PS50835">
    <property type="entry name" value="IG_LIKE"/>
    <property type="match status" value="3"/>
</dbReference>
<dbReference type="InterPro" id="IPR036179">
    <property type="entry name" value="Ig-like_dom_sf"/>
</dbReference>
<accession>A0ABV5KK01</accession>
<protein>
    <submittedName>
        <fullName evidence="5">S-layer homology domain-containing protein</fullName>
    </submittedName>
</protein>
<proteinExistence type="predicted"/>
<evidence type="ECO:0000313" key="5">
    <source>
        <dbReference type="EMBL" id="MFB9325551.1"/>
    </source>
</evidence>
<reference evidence="5 6" key="1">
    <citation type="submission" date="2024-09" db="EMBL/GenBank/DDBJ databases">
        <authorList>
            <person name="Sun Q."/>
            <person name="Mori K."/>
        </authorList>
    </citation>
    <scope>NUCLEOTIDE SEQUENCE [LARGE SCALE GENOMIC DNA]</scope>
    <source>
        <strain evidence="5 6">TISTR 2452</strain>
    </source>
</reference>
<keyword evidence="1" id="KW-0393">Immunoglobulin domain</keyword>
<comment type="caution">
    <text evidence="5">The sequence shown here is derived from an EMBL/GenBank/DDBJ whole genome shotgun (WGS) entry which is preliminary data.</text>
</comment>
<dbReference type="SUPFAM" id="SSF48726">
    <property type="entry name" value="Immunoglobulin"/>
    <property type="match status" value="7"/>
</dbReference>
<evidence type="ECO:0000256" key="2">
    <source>
        <dbReference type="SAM" id="MobiDB-lite"/>
    </source>
</evidence>
<dbReference type="Gene3D" id="2.60.40.10">
    <property type="entry name" value="Immunoglobulins"/>
    <property type="match status" value="7"/>
</dbReference>
<feature type="domain" description="Ig-like" evidence="3">
    <location>
        <begin position="479"/>
        <end position="564"/>
    </location>
</feature>
<feature type="region of interest" description="Disordered" evidence="2">
    <location>
        <begin position="783"/>
        <end position="803"/>
    </location>
</feature>
<dbReference type="Proteomes" id="UP001589747">
    <property type="component" value="Unassembled WGS sequence"/>
</dbReference>
<dbReference type="SMART" id="SM00409">
    <property type="entry name" value="IG"/>
    <property type="match status" value="7"/>
</dbReference>
<sequence>SGGTLISGATSATYAAPTGTAGTTYYYVVVTNTDTGATGQQTATATSSVARVQVNALTNASAPSIDTQPSDKTVNVGGSANLTVAASGGVALSYQWYSNTTNSTSGGTLISGATSATYAAPTGTAGTTYYYVVVTNTDTGATGQSTATATSSVAKVQVNALTNAATPSITTQPSDKTVNVGGSANLTVAASGGVALSYQWYSNTTNSTSGGTLITGATSATYAAPTGTAGTTYYYVVVMNTDVSASGQQTATATSSVARVQVNALTNAAVPSIDTQPSDKTVNVGGTANLTVAASGGVALSYQWYSNTTHSTSGGTLISGATSATYAAPTGTAGTTYYYVIVTNTDTGATGQQTATATSSVAKVQVNALTNAAAPSIDTQPSDKTVNVGGTANLTVAASGGVALSYQWYSNTTNSTSGGTLITGATSATYAAPTGTASTTYYYVVVTNTDTGAKGQQTATATSSVAKVQVNALTNAAAPSITTQPSDKTVNVGGTANLTVAASGGVALSYQWYSNTTNSTSGGTLITGATSATYAAPTGTAGTTYYYVVVTNTDSSATGQNTATATSSVAKVQVNALTNAAAPSIDTQPSDKTVNEGSPATLTVAASGGVTLSYQWYSNTTNSASGGTLITGATSATYAAPTGTAGTTYYYVVVTNTDTGATGQQTATTTSNVAKVQVNALTNASAPSITTQPSDKTVNVGGNANLTVAASGGVALSYQWYSNTTNSTSGGTLITGATSATYAAPTDTAGTTYYYVIVTNTDSSATGQSTATATSSVAKVQVNAAPTPEPTPTPTPTVPETPKSGVEVLVNGKVENAGTATTTKVNDQQVTTITVDQKKLDAKIEAEGQGAIVTIPDKSNANVVVSELNGQMVKNMEGKQATLEIKTESATYTIPAQQFNITSISDQIGKSVALQDIKVRIEIAEPLAATVEVVENAAEKGTFALVAPPVNFNVIGTYGDKTISIEKFNIYVERSIAIPNGVDPNKITTGVVVEPDGTVRHVPTKITKIDGKYYAVINSLTNSTYTVVWHPLEFADVANHWSRAAVNDMGSRMVIEGTGEGQFSPDRSITRAEFAAIIVRGLGLKLEKGPAPFSDVKASAWYNDAINTAYAYRLINGYADGTFGPNDRITREQAMVIIAKAMKLTSLEASLPAQDAAKMLQPYMDASQASVWAIDSIADSVQSGVVTGRSGTTLAPKAYITRAEVAMIIQRLLQKSELI</sequence>
<evidence type="ECO:0000256" key="1">
    <source>
        <dbReference type="ARBA" id="ARBA00023319"/>
    </source>
</evidence>
<evidence type="ECO:0000259" key="4">
    <source>
        <dbReference type="PROSITE" id="PS51272"/>
    </source>
</evidence>
<dbReference type="PROSITE" id="PS51272">
    <property type="entry name" value="SLH"/>
    <property type="match status" value="3"/>
</dbReference>
<dbReference type="InterPro" id="IPR001119">
    <property type="entry name" value="SLH_dom"/>
</dbReference>
<feature type="domain" description="SLH" evidence="4">
    <location>
        <begin position="1029"/>
        <end position="1088"/>
    </location>
</feature>
<dbReference type="RefSeq" id="WP_377491580.1">
    <property type="nucleotide sequence ID" value="NZ_JBHMDO010000010.1"/>
</dbReference>
<dbReference type="PANTHER" id="PTHR10075">
    <property type="entry name" value="BASIGIN RELATED"/>
    <property type="match status" value="1"/>
</dbReference>
<dbReference type="EMBL" id="JBHMDO010000010">
    <property type="protein sequence ID" value="MFB9325551.1"/>
    <property type="molecule type" value="Genomic_DNA"/>
</dbReference>
<feature type="domain" description="SLH" evidence="4">
    <location>
        <begin position="1160"/>
        <end position="1219"/>
    </location>
</feature>
<dbReference type="Pfam" id="PF00395">
    <property type="entry name" value="SLH"/>
    <property type="match status" value="3"/>
</dbReference>
<dbReference type="InterPro" id="IPR003599">
    <property type="entry name" value="Ig_sub"/>
</dbReference>